<comment type="caution">
    <text evidence="2">The sequence shown here is derived from an EMBL/GenBank/DDBJ whole genome shotgun (WGS) entry which is preliminary data.</text>
</comment>
<name>A0A401Q7D2_SCYTO</name>
<dbReference type="SUPFAM" id="SSF56645">
    <property type="entry name" value="Acyl-CoA dehydrogenase NM domain-like"/>
    <property type="match status" value="1"/>
</dbReference>
<sequence length="72" mass="7877">CALRASVRVGLRFRSTSRASAAVEASQASTGFNFELTDEQKEFQTTARKFAREEVVPAAAEYDRSGEVSDLC</sequence>
<dbReference type="Gene3D" id="1.10.540.10">
    <property type="entry name" value="Acyl-CoA dehydrogenase/oxidase, N-terminal domain"/>
    <property type="match status" value="1"/>
</dbReference>
<dbReference type="STRING" id="75743.A0A401Q7D2"/>
<keyword evidence="3" id="KW-1185">Reference proteome</keyword>
<dbReference type="InterPro" id="IPR037069">
    <property type="entry name" value="AcylCoA_DH/ox_N_sf"/>
</dbReference>
<protein>
    <recommendedName>
        <fullName evidence="1">Acyl-CoA dehydrogenase/oxidase N-terminal domain-containing protein</fullName>
    </recommendedName>
</protein>
<dbReference type="Proteomes" id="UP000288216">
    <property type="component" value="Unassembled WGS sequence"/>
</dbReference>
<feature type="non-terminal residue" evidence="2">
    <location>
        <position position="1"/>
    </location>
</feature>
<dbReference type="Pfam" id="PF02771">
    <property type="entry name" value="Acyl-CoA_dh_N"/>
    <property type="match status" value="1"/>
</dbReference>
<feature type="domain" description="Acyl-CoA dehydrogenase/oxidase N-terminal" evidence="1">
    <location>
        <begin position="37"/>
        <end position="68"/>
    </location>
</feature>
<gene>
    <name evidence="2" type="ORF">scyTo_0022982</name>
</gene>
<proteinExistence type="predicted"/>
<dbReference type="InterPro" id="IPR013786">
    <property type="entry name" value="AcylCoA_DH/ox_N"/>
</dbReference>
<dbReference type="GO" id="GO:0050660">
    <property type="term" value="F:flavin adenine dinucleotide binding"/>
    <property type="evidence" value="ECO:0007669"/>
    <property type="project" value="InterPro"/>
</dbReference>
<evidence type="ECO:0000313" key="3">
    <source>
        <dbReference type="Proteomes" id="UP000288216"/>
    </source>
</evidence>
<evidence type="ECO:0000313" key="2">
    <source>
        <dbReference type="EMBL" id="GCB81276.1"/>
    </source>
</evidence>
<evidence type="ECO:0000259" key="1">
    <source>
        <dbReference type="Pfam" id="PF02771"/>
    </source>
</evidence>
<organism evidence="2 3">
    <name type="scientific">Scyliorhinus torazame</name>
    <name type="common">Cloudy catshark</name>
    <name type="synonym">Catulus torazame</name>
    <dbReference type="NCBI Taxonomy" id="75743"/>
    <lineage>
        <taxon>Eukaryota</taxon>
        <taxon>Metazoa</taxon>
        <taxon>Chordata</taxon>
        <taxon>Craniata</taxon>
        <taxon>Vertebrata</taxon>
        <taxon>Chondrichthyes</taxon>
        <taxon>Elasmobranchii</taxon>
        <taxon>Galeomorphii</taxon>
        <taxon>Galeoidea</taxon>
        <taxon>Carcharhiniformes</taxon>
        <taxon>Scyliorhinidae</taxon>
        <taxon>Scyliorhinus</taxon>
    </lineage>
</organism>
<accession>A0A401Q7D2</accession>
<dbReference type="InterPro" id="IPR009100">
    <property type="entry name" value="AcylCoA_DH/oxidase_NM_dom_sf"/>
</dbReference>
<dbReference type="OrthoDB" id="434771at2759"/>
<dbReference type="EMBL" id="BFAA01025305">
    <property type="protein sequence ID" value="GCB81276.1"/>
    <property type="molecule type" value="Genomic_DNA"/>
</dbReference>
<reference evidence="2 3" key="1">
    <citation type="journal article" date="2018" name="Nat. Ecol. Evol.">
        <title>Shark genomes provide insights into elasmobranch evolution and the origin of vertebrates.</title>
        <authorList>
            <person name="Hara Y"/>
            <person name="Yamaguchi K"/>
            <person name="Onimaru K"/>
            <person name="Kadota M"/>
            <person name="Koyanagi M"/>
            <person name="Keeley SD"/>
            <person name="Tatsumi K"/>
            <person name="Tanaka K"/>
            <person name="Motone F"/>
            <person name="Kageyama Y"/>
            <person name="Nozu R"/>
            <person name="Adachi N"/>
            <person name="Nishimura O"/>
            <person name="Nakagawa R"/>
            <person name="Tanegashima C"/>
            <person name="Kiyatake I"/>
            <person name="Matsumoto R"/>
            <person name="Murakumo K"/>
            <person name="Nishida K"/>
            <person name="Terakita A"/>
            <person name="Kuratani S"/>
            <person name="Sato K"/>
            <person name="Hyodo S Kuraku.S."/>
        </authorList>
    </citation>
    <scope>NUCLEOTIDE SEQUENCE [LARGE SCALE GENOMIC DNA]</scope>
</reference>
<dbReference type="AlphaFoldDB" id="A0A401Q7D2"/>
<dbReference type="GO" id="GO:0016627">
    <property type="term" value="F:oxidoreductase activity, acting on the CH-CH group of donors"/>
    <property type="evidence" value="ECO:0007669"/>
    <property type="project" value="InterPro"/>
</dbReference>